<sequence length="33" mass="3717">MDFNPAAFAVMMPQRDVFHACLDSAFSNYLVHA</sequence>
<proteinExistence type="predicted"/>
<protein>
    <submittedName>
        <fullName evidence="1">Uncharacterized protein</fullName>
    </submittedName>
</protein>
<organism evidence="1 2">
    <name type="scientific">Allorhizobium borbori</name>
    <dbReference type="NCBI Taxonomy" id="485907"/>
    <lineage>
        <taxon>Bacteria</taxon>
        <taxon>Pseudomonadati</taxon>
        <taxon>Pseudomonadota</taxon>
        <taxon>Alphaproteobacteria</taxon>
        <taxon>Hyphomicrobiales</taxon>
        <taxon>Rhizobiaceae</taxon>
        <taxon>Rhizobium/Agrobacterium group</taxon>
        <taxon>Allorhizobium</taxon>
    </lineage>
</organism>
<keyword evidence="2" id="KW-1185">Reference proteome</keyword>
<name>A0A7W6P2I6_9HYPH</name>
<comment type="caution">
    <text evidence="1">The sequence shown here is derived from an EMBL/GenBank/DDBJ whole genome shotgun (WGS) entry which is preliminary data.</text>
</comment>
<dbReference type="Proteomes" id="UP000584824">
    <property type="component" value="Unassembled WGS sequence"/>
</dbReference>
<accession>A0A7W6P2I6</accession>
<reference evidence="1 2" key="1">
    <citation type="submission" date="2020-08" db="EMBL/GenBank/DDBJ databases">
        <title>Genomic Encyclopedia of Type Strains, Phase IV (KMG-IV): sequencing the most valuable type-strain genomes for metagenomic binning, comparative biology and taxonomic classification.</title>
        <authorList>
            <person name="Goeker M."/>
        </authorList>
    </citation>
    <scope>NUCLEOTIDE SEQUENCE [LARGE SCALE GENOMIC DNA]</scope>
    <source>
        <strain evidence="1 2">DSM 26385</strain>
    </source>
</reference>
<evidence type="ECO:0000313" key="2">
    <source>
        <dbReference type="Proteomes" id="UP000584824"/>
    </source>
</evidence>
<gene>
    <name evidence="1" type="ORF">GGQ66_003287</name>
</gene>
<dbReference type="EMBL" id="JACIDU010000014">
    <property type="protein sequence ID" value="MBB4104708.1"/>
    <property type="molecule type" value="Genomic_DNA"/>
</dbReference>
<dbReference type="AlphaFoldDB" id="A0A7W6P2I6"/>
<evidence type="ECO:0000313" key="1">
    <source>
        <dbReference type="EMBL" id="MBB4104708.1"/>
    </source>
</evidence>